<dbReference type="SMART" id="SM00320">
    <property type="entry name" value="WD40"/>
    <property type="match status" value="7"/>
</dbReference>
<dbReference type="AlphaFoldDB" id="A0AAW1M862"/>
<dbReference type="EMBL" id="JBDFQZ010000003">
    <property type="protein sequence ID" value="KAK9742123.1"/>
    <property type="molecule type" value="Genomic_DNA"/>
</dbReference>
<evidence type="ECO:0000256" key="2">
    <source>
        <dbReference type="ARBA" id="ARBA00022737"/>
    </source>
</evidence>
<dbReference type="Gene3D" id="2.130.10.10">
    <property type="entry name" value="YVTN repeat-like/Quinoprotein amine dehydrogenase"/>
    <property type="match status" value="2"/>
</dbReference>
<feature type="repeat" description="WD" evidence="3">
    <location>
        <begin position="233"/>
        <end position="264"/>
    </location>
</feature>
<dbReference type="PANTHER" id="PTHR22844:SF213">
    <property type="entry name" value="OS01G0232200 PROTEIN"/>
    <property type="match status" value="1"/>
</dbReference>
<dbReference type="InterPro" id="IPR036322">
    <property type="entry name" value="WD40_repeat_dom_sf"/>
</dbReference>
<dbReference type="Pfam" id="PF00400">
    <property type="entry name" value="WD40"/>
    <property type="match status" value="5"/>
</dbReference>
<evidence type="ECO:0000313" key="4">
    <source>
        <dbReference type="EMBL" id="KAK9742123.1"/>
    </source>
</evidence>
<reference evidence="4" key="1">
    <citation type="submission" date="2024-03" db="EMBL/GenBank/DDBJ databases">
        <title>WGS assembly of Saponaria officinalis var. Norfolk2.</title>
        <authorList>
            <person name="Jenkins J."/>
            <person name="Shu S."/>
            <person name="Grimwood J."/>
            <person name="Barry K."/>
            <person name="Goodstein D."/>
            <person name="Schmutz J."/>
            <person name="Leebens-Mack J."/>
            <person name="Osbourn A."/>
        </authorList>
    </citation>
    <scope>NUCLEOTIDE SEQUENCE [LARGE SCALE GENOMIC DNA]</scope>
    <source>
        <strain evidence="4">JIC</strain>
    </source>
</reference>
<dbReference type="SUPFAM" id="SSF50978">
    <property type="entry name" value="WD40 repeat-like"/>
    <property type="match status" value="1"/>
</dbReference>
<proteinExistence type="predicted"/>
<dbReference type="InterPro" id="IPR045182">
    <property type="entry name" value="JINGUBANG-like"/>
</dbReference>
<evidence type="ECO:0000256" key="3">
    <source>
        <dbReference type="PROSITE-ProRule" id="PRU00221"/>
    </source>
</evidence>
<dbReference type="InterPro" id="IPR001680">
    <property type="entry name" value="WD40_rpt"/>
</dbReference>
<comment type="caution">
    <text evidence="4">The sequence shown here is derived from an EMBL/GenBank/DDBJ whole genome shotgun (WGS) entry which is preliminary data.</text>
</comment>
<dbReference type="InterPro" id="IPR020472">
    <property type="entry name" value="WD40_PAC1"/>
</dbReference>
<keyword evidence="1 3" id="KW-0853">WD repeat</keyword>
<dbReference type="PRINTS" id="PR00320">
    <property type="entry name" value="GPROTEINBRPT"/>
</dbReference>
<feature type="repeat" description="WD" evidence="3">
    <location>
        <begin position="191"/>
        <end position="232"/>
    </location>
</feature>
<dbReference type="PROSITE" id="PS50082">
    <property type="entry name" value="WD_REPEATS_2"/>
    <property type="match status" value="3"/>
</dbReference>
<evidence type="ECO:0000313" key="5">
    <source>
        <dbReference type="Proteomes" id="UP001443914"/>
    </source>
</evidence>
<dbReference type="PANTHER" id="PTHR22844">
    <property type="entry name" value="F-BOX AND WD40 DOMAIN PROTEIN"/>
    <property type="match status" value="1"/>
</dbReference>
<accession>A0AAW1M862</accession>
<evidence type="ECO:0000256" key="1">
    <source>
        <dbReference type="ARBA" id="ARBA00022574"/>
    </source>
</evidence>
<keyword evidence="5" id="KW-1185">Reference proteome</keyword>
<gene>
    <name evidence="4" type="ORF">RND81_03G149700</name>
</gene>
<dbReference type="Proteomes" id="UP001443914">
    <property type="component" value="Unassembled WGS sequence"/>
</dbReference>
<organism evidence="4 5">
    <name type="scientific">Saponaria officinalis</name>
    <name type="common">Common soapwort</name>
    <name type="synonym">Lychnis saponaria</name>
    <dbReference type="NCBI Taxonomy" id="3572"/>
    <lineage>
        <taxon>Eukaryota</taxon>
        <taxon>Viridiplantae</taxon>
        <taxon>Streptophyta</taxon>
        <taxon>Embryophyta</taxon>
        <taxon>Tracheophyta</taxon>
        <taxon>Spermatophyta</taxon>
        <taxon>Magnoliopsida</taxon>
        <taxon>eudicotyledons</taxon>
        <taxon>Gunneridae</taxon>
        <taxon>Pentapetalae</taxon>
        <taxon>Caryophyllales</taxon>
        <taxon>Caryophyllaceae</taxon>
        <taxon>Caryophylleae</taxon>
        <taxon>Saponaria</taxon>
    </lineage>
</organism>
<protein>
    <submittedName>
        <fullName evidence="4">Uncharacterized protein</fullName>
    </submittedName>
</protein>
<name>A0AAW1M862_SAPOF</name>
<sequence length="459" mass="51117">MHRSRSVGKTLSCFFDEEETIDQLPGFHHLGQHQSHRRSLDTILSAKTFHNPLLSPNCSPLLTPSPRSMWSFSPACTPSQPPLFHHCVSSRRRDGNILSVVVSKGLVLTGSSSTCIRAWRPLTISESGYIQVSSGEVRAMLSHDDLLFTSHKDCRIRVWNTASCATNFSPRKITTLPKPSPLRFITSKTRALQHKDIISCMAYNGPEGVLYTGSWDKTVKAWRLSDRKCIDSFVAHADNINDMVINRDGYLFTCSSDGSVKMWSQVCGETFHTLTMTLSFLPFPTYALALHEKTGSHESLLYSGSSDGCLNLWDRKISGGYGHVGSIHAHQFAVLCLTVLDGMVISGSADSTIKIWKREGDKTHHCLAVLDGHRGPVKCLAASIENDPSDEKGFLVFSSSLDHTFKVWKVEVMPEMNRTWFDLGDADYVSHREKECEESPVLSPSWVKKVQLGRISVSN</sequence>
<feature type="repeat" description="WD" evidence="3">
    <location>
        <begin position="327"/>
        <end position="357"/>
    </location>
</feature>
<dbReference type="InterPro" id="IPR015943">
    <property type="entry name" value="WD40/YVTN_repeat-like_dom_sf"/>
</dbReference>
<keyword evidence="2" id="KW-0677">Repeat</keyword>